<dbReference type="EMBL" id="JACGXN010000024">
    <property type="protein sequence ID" value="MBA8882122.1"/>
    <property type="molecule type" value="Genomic_DNA"/>
</dbReference>
<evidence type="ECO:0000256" key="1">
    <source>
        <dbReference type="SAM" id="Phobius"/>
    </source>
</evidence>
<feature type="transmembrane region" description="Helical" evidence="1">
    <location>
        <begin position="20"/>
        <end position="39"/>
    </location>
</feature>
<accession>A0A839ETL2</accession>
<keyword evidence="1" id="KW-0472">Membrane</keyword>
<reference evidence="2 3" key="1">
    <citation type="submission" date="2020-07" db="EMBL/GenBank/DDBJ databases">
        <title>Genomic Encyclopedia of Type Strains, Phase IV (KMG-V): Genome sequencing to study the core and pangenomes of soil and plant-associated prokaryotes.</title>
        <authorList>
            <person name="Whitman W."/>
        </authorList>
    </citation>
    <scope>NUCLEOTIDE SEQUENCE [LARGE SCALE GENOMIC DNA]</scope>
    <source>
        <strain evidence="2 3">AN3</strain>
    </source>
</reference>
<dbReference type="NCBIfam" id="NF041635">
    <property type="entry name" value="STM3941_fam"/>
    <property type="match status" value="1"/>
</dbReference>
<organism evidence="2 3">
    <name type="scientific">Phyllobacterium myrsinacearum</name>
    <dbReference type="NCBI Taxonomy" id="28101"/>
    <lineage>
        <taxon>Bacteria</taxon>
        <taxon>Pseudomonadati</taxon>
        <taxon>Pseudomonadota</taxon>
        <taxon>Alphaproteobacteria</taxon>
        <taxon>Hyphomicrobiales</taxon>
        <taxon>Phyllobacteriaceae</taxon>
        <taxon>Phyllobacterium</taxon>
    </lineage>
</organism>
<evidence type="ECO:0000313" key="2">
    <source>
        <dbReference type="EMBL" id="MBA8882122.1"/>
    </source>
</evidence>
<name>A0A839ETL2_9HYPH</name>
<sequence>MDALQTIKIKSSFSRPLQHIAMSAMLSFYSIGVVIYELLDSEPENLIEYIACVGSVVFPLLTFRLIWRLLRTRDAITISPEGLCDKRLAAETIPWKNINDVASLNDNREQTIVLGIDPHQIDQLSRGIKTRIVRSSLFRMPKGIYIDGRVLTIDFDRLLEIVTAYHRIYGKPKAI</sequence>
<keyword evidence="3" id="KW-1185">Reference proteome</keyword>
<evidence type="ECO:0000313" key="3">
    <source>
        <dbReference type="Proteomes" id="UP000549052"/>
    </source>
</evidence>
<dbReference type="RefSeq" id="WP_182552815.1">
    <property type="nucleotide sequence ID" value="NZ_JACGXN010000024.1"/>
</dbReference>
<dbReference type="AlphaFoldDB" id="A0A839ETL2"/>
<keyword evidence="1" id="KW-1133">Transmembrane helix</keyword>
<dbReference type="Proteomes" id="UP000549052">
    <property type="component" value="Unassembled WGS sequence"/>
</dbReference>
<comment type="caution">
    <text evidence="2">The sequence shown here is derived from an EMBL/GenBank/DDBJ whole genome shotgun (WGS) entry which is preliminary data.</text>
</comment>
<proteinExistence type="predicted"/>
<gene>
    <name evidence="2" type="ORF">FHW16_005870</name>
</gene>
<feature type="transmembrane region" description="Helical" evidence="1">
    <location>
        <begin position="45"/>
        <end position="67"/>
    </location>
</feature>
<dbReference type="InterPro" id="IPR048136">
    <property type="entry name" value="STM3941-like"/>
</dbReference>
<protein>
    <submittedName>
        <fullName evidence="2">Uncharacterized protein</fullName>
    </submittedName>
</protein>
<keyword evidence="1" id="KW-0812">Transmembrane</keyword>